<feature type="region of interest" description="Disordered" evidence="1">
    <location>
        <begin position="120"/>
        <end position="162"/>
    </location>
</feature>
<proteinExistence type="predicted"/>
<accession>A0A8D8U051</accession>
<feature type="compositionally biased region" description="Basic and acidic residues" evidence="1">
    <location>
        <begin position="556"/>
        <end position="579"/>
    </location>
</feature>
<name>A0A8D8U051_9HEMI</name>
<dbReference type="EMBL" id="HBUF01331416">
    <property type="protein sequence ID" value="CAG6697028.1"/>
    <property type="molecule type" value="Transcribed_RNA"/>
</dbReference>
<protein>
    <submittedName>
        <fullName evidence="2">Uncharacterized protein</fullName>
    </submittedName>
</protein>
<feature type="region of interest" description="Disordered" evidence="1">
    <location>
        <begin position="1"/>
        <end position="24"/>
    </location>
</feature>
<organism evidence="2">
    <name type="scientific">Cacopsylla melanoneura</name>
    <dbReference type="NCBI Taxonomy" id="428564"/>
    <lineage>
        <taxon>Eukaryota</taxon>
        <taxon>Metazoa</taxon>
        <taxon>Ecdysozoa</taxon>
        <taxon>Arthropoda</taxon>
        <taxon>Hexapoda</taxon>
        <taxon>Insecta</taxon>
        <taxon>Pterygota</taxon>
        <taxon>Neoptera</taxon>
        <taxon>Paraneoptera</taxon>
        <taxon>Hemiptera</taxon>
        <taxon>Sternorrhyncha</taxon>
        <taxon>Psylloidea</taxon>
        <taxon>Psyllidae</taxon>
        <taxon>Psyllinae</taxon>
        <taxon>Cacopsylla</taxon>
    </lineage>
</organism>
<dbReference type="AlphaFoldDB" id="A0A8D8U051"/>
<feature type="region of interest" description="Disordered" evidence="1">
    <location>
        <begin position="550"/>
        <end position="579"/>
    </location>
</feature>
<feature type="compositionally biased region" description="Basic and acidic residues" evidence="1">
    <location>
        <begin position="127"/>
        <end position="137"/>
    </location>
</feature>
<evidence type="ECO:0000313" key="2">
    <source>
        <dbReference type="EMBL" id="CAG6697028.1"/>
    </source>
</evidence>
<evidence type="ECO:0000256" key="1">
    <source>
        <dbReference type="SAM" id="MobiDB-lite"/>
    </source>
</evidence>
<reference evidence="2" key="1">
    <citation type="submission" date="2021-05" db="EMBL/GenBank/DDBJ databases">
        <authorList>
            <person name="Alioto T."/>
            <person name="Alioto T."/>
            <person name="Gomez Garrido J."/>
        </authorList>
    </citation>
    <scope>NUCLEOTIDE SEQUENCE</scope>
</reference>
<feature type="compositionally biased region" description="Basic residues" evidence="1">
    <location>
        <begin position="138"/>
        <end position="162"/>
    </location>
</feature>
<sequence length="579" mass="66028">MRNIHKPNNTRPSTGGSGSGPRVNTVRKAKEIILDEATRPLYGVQSFAEVTPIRLCKRSLPDSIGDKLADDITGGKVIDDTMTQNYLQHHLDRNEITSNATDTHTMTQKDLQHHLDRNEIRANAPDPHSKNTKETKGSPRKTYYRRRGHRGHRRGHSMRARHRRSINTDYVSKRGKAVDFITAVKMSPAPPIVRVVPPDPIYYRHGRADEKLFSQSFNRDVQDLIRHNVQHYIKSDHLEVTPNGHNDYLNRIEAPRSGRRIVYYATLPEIVRRPSVPLEEYWTNYMIPRELSGSSNQEQGVVKVQSTILDVHDSSKTLVPIKTISPQQASDNPLNRADQTNIQPAPYYEGPYPMRHNRYPPVQPTMPPQRPINYETAHRNPNSIYVNSISNVGNPNSYANSIPNVVPKQIEIHSPKSYEINGKRYGIYDIPSLGDNAMKPIYDDGRSYNNKFSSYEKFYNVPATFDKPFTDYTEESEADLENDFDWANTRQHQSYSLKFVPQSVTYLPKNVVKTLDTTSSASSGSYNNDVVGKHSSNVVHSVTVETISSNNMNDTLNDRLENVNERNTTETFERTTKTE</sequence>